<proteinExistence type="predicted"/>
<dbReference type="OrthoDB" id="259831at2"/>
<dbReference type="NCBIfam" id="TIGR02563">
    <property type="entry name" value="cas_Csy4"/>
    <property type="match status" value="1"/>
</dbReference>
<dbReference type="CDD" id="cd09739">
    <property type="entry name" value="Cas6_I-F"/>
    <property type="match status" value="1"/>
</dbReference>
<reference evidence="1 2" key="1">
    <citation type="submission" date="2018-05" db="EMBL/GenBank/DDBJ databases">
        <title>Leucothrix arctica sp. nov., isolated from Arctic seawater.</title>
        <authorList>
            <person name="Choi A."/>
            <person name="Baek K."/>
        </authorList>
    </citation>
    <scope>NUCLEOTIDE SEQUENCE [LARGE SCALE GENOMIC DNA]</scope>
    <source>
        <strain evidence="1 2">IMCC9719</strain>
    </source>
</reference>
<dbReference type="EMBL" id="QGKL01000019">
    <property type="protein sequence ID" value="PWQ97555.1"/>
    <property type="molecule type" value="Genomic_DNA"/>
</dbReference>
<gene>
    <name evidence="1" type="primary">cas6f</name>
    <name evidence="1" type="ORF">DKT75_06445</name>
</gene>
<evidence type="ECO:0000313" key="1">
    <source>
        <dbReference type="EMBL" id="PWQ97555.1"/>
    </source>
</evidence>
<dbReference type="InterPro" id="IPR013396">
    <property type="entry name" value="CRISPR-assoc_prot_Csy4"/>
</dbReference>
<accession>A0A317CG62</accession>
<dbReference type="InterPro" id="IPR042564">
    <property type="entry name" value="CRISPR-Cas6/Csy4_sf"/>
</dbReference>
<dbReference type="GO" id="GO:0043571">
    <property type="term" value="P:maintenance of CRISPR repeat elements"/>
    <property type="evidence" value="ECO:0007669"/>
    <property type="project" value="InterPro"/>
</dbReference>
<dbReference type="Gene3D" id="3.30.70.2540">
    <property type="entry name" value="CRISPR-associated endoribonuclease Cas6/Csy4"/>
    <property type="match status" value="1"/>
</dbReference>
<keyword evidence="2" id="KW-1185">Reference proteome</keyword>
<dbReference type="AlphaFoldDB" id="A0A317CG62"/>
<sequence length="199" mass="23154">MKYYVELTLLPDADMSVYYLWERVYQQVHLALVEQKEANNRLKIGVSFPDYRLEKHSLGSKLRVFAETKEQLSSLDLSRWLARLTDYVHCKDVKEVPSELKGYGCFKRLFEKGSNERLARRRAKRLSISYDMALAYFESDKERKQSEKEVYRFPFITMKSLGSGEKYPLTIGFSETSDLTMSEGFSTYGLASKSSVPLF</sequence>
<organism evidence="1 2">
    <name type="scientific">Leucothrix arctica</name>
    <dbReference type="NCBI Taxonomy" id="1481894"/>
    <lineage>
        <taxon>Bacteria</taxon>
        <taxon>Pseudomonadati</taxon>
        <taxon>Pseudomonadota</taxon>
        <taxon>Gammaproteobacteria</taxon>
        <taxon>Thiotrichales</taxon>
        <taxon>Thiotrichaceae</taxon>
        <taxon>Leucothrix</taxon>
    </lineage>
</organism>
<dbReference type="Proteomes" id="UP000245506">
    <property type="component" value="Unassembled WGS sequence"/>
</dbReference>
<dbReference type="RefSeq" id="WP_109822597.1">
    <property type="nucleotide sequence ID" value="NZ_QGKL01000019.1"/>
</dbReference>
<dbReference type="Pfam" id="PF09618">
    <property type="entry name" value="Cas_Csy4"/>
    <property type="match status" value="1"/>
</dbReference>
<evidence type="ECO:0000313" key="2">
    <source>
        <dbReference type="Proteomes" id="UP000245506"/>
    </source>
</evidence>
<dbReference type="GO" id="GO:0004519">
    <property type="term" value="F:endonuclease activity"/>
    <property type="evidence" value="ECO:0007669"/>
    <property type="project" value="InterPro"/>
</dbReference>
<comment type="caution">
    <text evidence="1">The sequence shown here is derived from an EMBL/GenBank/DDBJ whole genome shotgun (WGS) entry which is preliminary data.</text>
</comment>
<protein>
    <submittedName>
        <fullName evidence="1">Type I-F CRISPR-associated endoribonuclease Cas6/Csy4</fullName>
    </submittedName>
</protein>
<name>A0A317CG62_9GAMM</name>